<organism evidence="10 11">
    <name type="scientific">Candidatus Eisenbergiella intestinigallinarum</name>
    <dbReference type="NCBI Taxonomy" id="2838549"/>
    <lineage>
        <taxon>Bacteria</taxon>
        <taxon>Bacillati</taxon>
        <taxon>Bacillota</taxon>
        <taxon>Clostridia</taxon>
        <taxon>Lachnospirales</taxon>
        <taxon>Lachnospiraceae</taxon>
        <taxon>Eisenbergiella</taxon>
    </lineage>
</organism>
<evidence type="ECO:0000256" key="4">
    <source>
        <dbReference type="ARBA" id="ARBA00022840"/>
    </source>
</evidence>
<feature type="transmembrane region" description="Helical" evidence="7">
    <location>
        <begin position="35"/>
        <end position="52"/>
    </location>
</feature>
<dbReference type="Gene3D" id="1.20.1560.10">
    <property type="entry name" value="ABC transporter type 1, transmembrane domain"/>
    <property type="match status" value="1"/>
</dbReference>
<feature type="transmembrane region" description="Helical" evidence="7">
    <location>
        <begin position="155"/>
        <end position="185"/>
    </location>
</feature>
<dbReference type="PROSITE" id="PS00211">
    <property type="entry name" value="ABC_TRANSPORTER_1"/>
    <property type="match status" value="1"/>
</dbReference>
<dbReference type="InterPro" id="IPR003593">
    <property type="entry name" value="AAA+_ATPase"/>
</dbReference>
<feature type="transmembrane region" description="Helical" evidence="7">
    <location>
        <begin position="73"/>
        <end position="94"/>
    </location>
</feature>
<dbReference type="AlphaFoldDB" id="A0A9D2QKL9"/>
<name>A0A9D2QKL9_9FIRM</name>
<protein>
    <submittedName>
        <fullName evidence="10">ABC transporter ATP-binding protein/permease</fullName>
    </submittedName>
</protein>
<sequence length="596" mass="67831">MTGNGKKQADFSLMKVLLATYTIFFRQSGKGVLKILFLSFLPALVSPVKVICENRLFAEAEAVSRSGEMLLKDFLWFPLLVFLQLLYVAVYSVYRSNINYVGSELEIILQNKLNEKTGSLDLKTFEQPQLYKKIELARNVSRDLRFMTMMFVSEIFVYILTFVSVSGIIASYHYSLILLSLFAVLPDIVTKILQARDQYTAMDRLQEAQRGKKYFEEILSGMQYQKEVRVYRSEDFFREKWNRKHRLFSAEKRALAVHQFKRNLISALSAGFTAFLSLLLCLWLVMHGEIEISEFAASLNAVILLKANFMRILNLGLFSLNCGLKGKYYYEVLHYPARCGGEKAVSLSQGIRMEHASFSYTEDRTVLNRISFHIEPGKTVAVVGQNGAGKSTFSKLLLGLYLPDQGQVLYDGTDVRSIPEKDLYSRSSAVFQDFCRYQFSVAENISFQESREHQDRGKMLKLLSDLDLSLPCGGLSQEALDAQLGVEFGGMELSGGNWQKLAIARGLYRPHSFIVFDEPTSAIDALTEEKIYHEILFHDHSSMKVFITHHMSTAASADFIVVLDHGKIVESGTHAELMARKGLYEKLWTSQAQWYQ</sequence>
<dbReference type="SUPFAM" id="SSF52540">
    <property type="entry name" value="P-loop containing nucleoside triphosphate hydrolases"/>
    <property type="match status" value="1"/>
</dbReference>
<dbReference type="EMBL" id="DWVS01000115">
    <property type="protein sequence ID" value="HJC87302.1"/>
    <property type="molecule type" value="Genomic_DNA"/>
</dbReference>
<proteinExistence type="predicted"/>
<evidence type="ECO:0000256" key="7">
    <source>
        <dbReference type="SAM" id="Phobius"/>
    </source>
</evidence>
<evidence type="ECO:0000313" key="10">
    <source>
        <dbReference type="EMBL" id="HJC87302.1"/>
    </source>
</evidence>
<comment type="caution">
    <text evidence="10">The sequence shown here is derived from an EMBL/GenBank/DDBJ whole genome shotgun (WGS) entry which is preliminary data.</text>
</comment>
<dbReference type="CDD" id="cd03228">
    <property type="entry name" value="ABCC_MRP_Like"/>
    <property type="match status" value="1"/>
</dbReference>
<keyword evidence="2 7" id="KW-0812">Transmembrane</keyword>
<feature type="transmembrane region" description="Helical" evidence="7">
    <location>
        <begin position="264"/>
        <end position="286"/>
    </location>
</feature>
<keyword evidence="6 7" id="KW-0472">Membrane</keyword>
<dbReference type="Proteomes" id="UP000823922">
    <property type="component" value="Unassembled WGS sequence"/>
</dbReference>
<dbReference type="SMART" id="SM00382">
    <property type="entry name" value="AAA"/>
    <property type="match status" value="1"/>
</dbReference>
<comment type="subcellular location">
    <subcellularLocation>
        <location evidence="1">Cell membrane</location>
        <topology evidence="1">Multi-pass membrane protein</topology>
    </subcellularLocation>
</comment>
<dbReference type="InterPro" id="IPR003439">
    <property type="entry name" value="ABC_transporter-like_ATP-bd"/>
</dbReference>
<keyword evidence="5 7" id="KW-1133">Transmembrane helix</keyword>
<feature type="domain" description="ABC transporter" evidence="8">
    <location>
        <begin position="351"/>
        <end position="590"/>
    </location>
</feature>
<feature type="domain" description="ABC transmembrane type-1" evidence="9">
    <location>
        <begin position="79"/>
        <end position="315"/>
    </location>
</feature>
<evidence type="ECO:0000256" key="6">
    <source>
        <dbReference type="ARBA" id="ARBA00023136"/>
    </source>
</evidence>
<evidence type="ECO:0000256" key="3">
    <source>
        <dbReference type="ARBA" id="ARBA00022741"/>
    </source>
</evidence>
<reference evidence="10" key="1">
    <citation type="journal article" date="2021" name="PeerJ">
        <title>Extensive microbial diversity within the chicken gut microbiome revealed by metagenomics and culture.</title>
        <authorList>
            <person name="Gilroy R."/>
            <person name="Ravi A."/>
            <person name="Getino M."/>
            <person name="Pursley I."/>
            <person name="Horton D.L."/>
            <person name="Alikhan N.F."/>
            <person name="Baker D."/>
            <person name="Gharbi K."/>
            <person name="Hall N."/>
            <person name="Watson M."/>
            <person name="Adriaenssens E.M."/>
            <person name="Foster-Nyarko E."/>
            <person name="Jarju S."/>
            <person name="Secka A."/>
            <person name="Antonio M."/>
            <person name="Oren A."/>
            <person name="Chaudhuri R.R."/>
            <person name="La Ragione R."/>
            <person name="Hildebrand F."/>
            <person name="Pallen M.J."/>
        </authorList>
    </citation>
    <scope>NUCLEOTIDE SEQUENCE</scope>
    <source>
        <strain evidence="10">ChiBcec1-1630</strain>
    </source>
</reference>
<dbReference type="PANTHER" id="PTHR24221">
    <property type="entry name" value="ATP-BINDING CASSETTE SUB-FAMILY B"/>
    <property type="match status" value="1"/>
</dbReference>
<evidence type="ECO:0000259" key="9">
    <source>
        <dbReference type="PROSITE" id="PS50929"/>
    </source>
</evidence>
<dbReference type="GO" id="GO:0140359">
    <property type="term" value="F:ABC-type transporter activity"/>
    <property type="evidence" value="ECO:0007669"/>
    <property type="project" value="InterPro"/>
</dbReference>
<dbReference type="PROSITE" id="PS50893">
    <property type="entry name" value="ABC_TRANSPORTER_2"/>
    <property type="match status" value="1"/>
</dbReference>
<dbReference type="Pfam" id="PF00664">
    <property type="entry name" value="ABC_membrane"/>
    <property type="match status" value="1"/>
</dbReference>
<dbReference type="GO" id="GO:0016887">
    <property type="term" value="F:ATP hydrolysis activity"/>
    <property type="evidence" value="ECO:0007669"/>
    <property type="project" value="InterPro"/>
</dbReference>
<evidence type="ECO:0000313" key="11">
    <source>
        <dbReference type="Proteomes" id="UP000823922"/>
    </source>
</evidence>
<evidence type="ECO:0000256" key="2">
    <source>
        <dbReference type="ARBA" id="ARBA00022692"/>
    </source>
</evidence>
<dbReference type="InterPro" id="IPR036640">
    <property type="entry name" value="ABC1_TM_sf"/>
</dbReference>
<gene>
    <name evidence="10" type="ORF">H9926_04720</name>
</gene>
<dbReference type="Pfam" id="PF00005">
    <property type="entry name" value="ABC_tran"/>
    <property type="match status" value="1"/>
</dbReference>
<keyword evidence="3" id="KW-0547">Nucleotide-binding</keyword>
<dbReference type="Gene3D" id="3.40.50.300">
    <property type="entry name" value="P-loop containing nucleotide triphosphate hydrolases"/>
    <property type="match status" value="1"/>
</dbReference>
<evidence type="ECO:0000256" key="1">
    <source>
        <dbReference type="ARBA" id="ARBA00004651"/>
    </source>
</evidence>
<evidence type="ECO:0000259" key="8">
    <source>
        <dbReference type="PROSITE" id="PS50893"/>
    </source>
</evidence>
<dbReference type="GO" id="GO:0005886">
    <property type="term" value="C:plasma membrane"/>
    <property type="evidence" value="ECO:0007669"/>
    <property type="project" value="UniProtKB-SubCell"/>
</dbReference>
<dbReference type="PROSITE" id="PS50929">
    <property type="entry name" value="ABC_TM1F"/>
    <property type="match status" value="1"/>
</dbReference>
<dbReference type="InterPro" id="IPR011527">
    <property type="entry name" value="ABC1_TM_dom"/>
</dbReference>
<keyword evidence="4 10" id="KW-0067">ATP-binding</keyword>
<accession>A0A9D2QKL9</accession>
<dbReference type="InterPro" id="IPR017871">
    <property type="entry name" value="ABC_transporter-like_CS"/>
</dbReference>
<reference evidence="10" key="2">
    <citation type="submission" date="2021-04" db="EMBL/GenBank/DDBJ databases">
        <authorList>
            <person name="Gilroy R."/>
        </authorList>
    </citation>
    <scope>NUCLEOTIDE SEQUENCE</scope>
    <source>
        <strain evidence="10">ChiBcec1-1630</strain>
    </source>
</reference>
<evidence type="ECO:0000256" key="5">
    <source>
        <dbReference type="ARBA" id="ARBA00022989"/>
    </source>
</evidence>
<dbReference type="GO" id="GO:0005524">
    <property type="term" value="F:ATP binding"/>
    <property type="evidence" value="ECO:0007669"/>
    <property type="project" value="UniProtKB-KW"/>
</dbReference>
<dbReference type="InterPro" id="IPR039421">
    <property type="entry name" value="Type_1_exporter"/>
</dbReference>
<dbReference type="PANTHER" id="PTHR24221:SF654">
    <property type="entry name" value="ATP-BINDING CASSETTE SUB-FAMILY B MEMBER 6"/>
    <property type="match status" value="1"/>
</dbReference>
<dbReference type="InterPro" id="IPR027417">
    <property type="entry name" value="P-loop_NTPase"/>
</dbReference>
<dbReference type="SUPFAM" id="SSF90123">
    <property type="entry name" value="ABC transporter transmembrane region"/>
    <property type="match status" value="1"/>
</dbReference>
<dbReference type="GO" id="GO:0034040">
    <property type="term" value="F:ATPase-coupled lipid transmembrane transporter activity"/>
    <property type="evidence" value="ECO:0007669"/>
    <property type="project" value="TreeGrafter"/>
</dbReference>